<dbReference type="InterPro" id="IPR036055">
    <property type="entry name" value="LDL_receptor-like_sf"/>
</dbReference>
<keyword evidence="4 8" id="KW-0472">Membrane</keyword>
<feature type="transmembrane region" description="Helical" evidence="8">
    <location>
        <begin position="1539"/>
        <end position="1561"/>
    </location>
</feature>
<dbReference type="Pfam" id="PF00008">
    <property type="entry name" value="EGF"/>
    <property type="match status" value="1"/>
</dbReference>
<feature type="transmembrane region" description="Helical" evidence="8">
    <location>
        <begin position="1460"/>
        <end position="1480"/>
    </location>
</feature>
<evidence type="ECO:0000256" key="6">
    <source>
        <dbReference type="PROSITE-ProRule" id="PRU00076"/>
    </source>
</evidence>
<protein>
    <submittedName>
        <fullName evidence="12">Uncharacterized protein</fullName>
    </submittedName>
</protein>
<evidence type="ECO:0000256" key="9">
    <source>
        <dbReference type="SAM" id="SignalP"/>
    </source>
</evidence>
<reference evidence="12" key="1">
    <citation type="submission" date="2021-02" db="EMBL/GenBank/DDBJ databases">
        <authorList>
            <person name="Nowell W R."/>
        </authorList>
    </citation>
    <scope>NUCLEOTIDE SEQUENCE</scope>
</reference>
<dbReference type="EMBL" id="CAJNOI010001536">
    <property type="protein sequence ID" value="CAF1421215.1"/>
    <property type="molecule type" value="Genomic_DNA"/>
</dbReference>
<feature type="signal peptide" evidence="9">
    <location>
        <begin position="1"/>
        <end position="20"/>
    </location>
</feature>
<evidence type="ECO:0000256" key="1">
    <source>
        <dbReference type="ARBA" id="ARBA00004370"/>
    </source>
</evidence>
<feature type="disulfide bond" evidence="6">
    <location>
        <begin position="955"/>
        <end position="964"/>
    </location>
</feature>
<comment type="subcellular location">
    <subcellularLocation>
        <location evidence="1">Membrane</location>
    </subcellularLocation>
</comment>
<dbReference type="PROSITE" id="PS50026">
    <property type="entry name" value="EGF_3"/>
    <property type="match status" value="2"/>
</dbReference>
<feature type="domain" description="EGF-like" evidence="10">
    <location>
        <begin position="1003"/>
        <end position="1048"/>
    </location>
</feature>
<dbReference type="Gene3D" id="2.10.25.10">
    <property type="entry name" value="Laminin"/>
    <property type="match status" value="1"/>
</dbReference>
<evidence type="ECO:0000259" key="10">
    <source>
        <dbReference type="PROSITE" id="PS50026"/>
    </source>
</evidence>
<feature type="domain" description="G-protein coupled receptors family 1 profile" evidence="11">
    <location>
        <begin position="1293"/>
        <end position="1559"/>
    </location>
</feature>
<feature type="transmembrane region" description="Helical" evidence="8">
    <location>
        <begin position="1281"/>
        <end position="1302"/>
    </location>
</feature>
<dbReference type="PROSITE" id="PS50068">
    <property type="entry name" value="LDLRA_2"/>
    <property type="match status" value="2"/>
</dbReference>
<dbReference type="InterPro" id="IPR051830">
    <property type="entry name" value="NOTCH_homolog"/>
</dbReference>
<dbReference type="InterPro" id="IPR000742">
    <property type="entry name" value="EGF"/>
</dbReference>
<dbReference type="Proteomes" id="UP000663877">
    <property type="component" value="Unassembled WGS sequence"/>
</dbReference>
<dbReference type="InterPro" id="IPR017452">
    <property type="entry name" value="GPCR_Rhodpsn_7TM"/>
</dbReference>
<comment type="caution">
    <text evidence="6">Lacks conserved residue(s) required for the propagation of feature annotation.</text>
</comment>
<feature type="transmembrane region" description="Helical" evidence="8">
    <location>
        <begin position="1508"/>
        <end position="1527"/>
    </location>
</feature>
<keyword evidence="6" id="KW-0245">EGF-like domain</keyword>
<gene>
    <name evidence="12" type="ORF">BJG266_LOCUS38783</name>
    <name evidence="13" type="ORF">QVE165_LOCUS42701</name>
</gene>
<proteinExistence type="predicted"/>
<dbReference type="CDD" id="cd00112">
    <property type="entry name" value="LDLa"/>
    <property type="match status" value="1"/>
</dbReference>
<dbReference type="SMART" id="SM00192">
    <property type="entry name" value="LDLa"/>
    <property type="match status" value="5"/>
</dbReference>
<dbReference type="EMBL" id="CAJNOM010000532">
    <property type="protein sequence ID" value="CAF1488309.1"/>
    <property type="molecule type" value="Genomic_DNA"/>
</dbReference>
<dbReference type="SUPFAM" id="SSF81321">
    <property type="entry name" value="Family A G protein-coupled receptor-like"/>
    <property type="match status" value="1"/>
</dbReference>
<dbReference type="Gene3D" id="1.20.1070.10">
    <property type="entry name" value="Rhodopsin 7-helix transmembrane proteins"/>
    <property type="match status" value="1"/>
</dbReference>
<name>A0A815MVB9_9BILA</name>
<evidence type="ECO:0000256" key="5">
    <source>
        <dbReference type="ARBA" id="ARBA00023157"/>
    </source>
</evidence>
<evidence type="ECO:0000256" key="4">
    <source>
        <dbReference type="ARBA" id="ARBA00023136"/>
    </source>
</evidence>
<feature type="domain" description="EGF-like" evidence="10">
    <location>
        <begin position="926"/>
        <end position="965"/>
    </location>
</feature>
<evidence type="ECO:0000313" key="14">
    <source>
        <dbReference type="Proteomes" id="UP000663832"/>
    </source>
</evidence>
<dbReference type="Proteomes" id="UP000663832">
    <property type="component" value="Unassembled WGS sequence"/>
</dbReference>
<sequence length="1591" mass="184099">MTLVSKSFYFICLHLVLVSPQFNLDHTDWINESEDHSGLQHNCLYNMMSYENRLAESDQIISYCLTEWPSKFKIRENEHDQKFTFSQLYRDNITSQQLYDWSAPLDVIERYQMYLNQLLTSNDSLLMGTQLYYNCTLPRFGPLCQYSLDISTRYESSNNIINDFYMNSYKPTSLTCYIHLKCDHGSKLTCLDWADICDGYVDCLNGPVDEEHCWQLHTNECKDDEFRCYNGQCIPKIFLNDAATVYDCLDKSDKTNSIITQDKRIHLEMPGFNREDIQCIQSNPQSYRQFTSSCVRKREYLLKEMMFSDTPNSISDDCWLAFKCNYGILSATVPMCKNISINKTFVETMKNTCSDMLIVPAKPIAFGHIYLGYIKEAMLNSTNSLEPQYICYNDRLCNGFSDNKTLLFFTKTTCRRVEDFPVTFGKKSHLTKIDDYIKILYKELSHCNTIIYNNIKVCNSSFMYQCINSSKCITTNRLCDGVNDCDYEDDEQCSLVNGICSVLESNILYKCVLSNKCISIHRFGDYECDCYCYGCRTCEDEPDSLSFVDSRISFQTICDGFIELIPITIDGRNETDETECEYWPCSNNYTRCDGRWNCYNGADEIDCASLSCPLRHHKCVSPETYQFMCLPIEKANNGIIDCVGAIDEPRLCRSSNHIHTDKNFYCKYDPIQPCISSQKLCSIENRCLYKDDERLCYPTRNYTETSSVCSYQYKSNRSDVQNYFCSLDVDHEKLKYRFLLLNDVQLPANIVMVLDSNKRIIDSSNIIVTRQYQERCHRGLPLLVWLDNKTNVTTEACLCPPSFYGNICQYQNQRVSLTVQFRTFSDSRRILFSLVISLIDDSDKRLIHSYQQFTYYYFEHCSAKFNTYLLYSTRPKYSTRNYSIHIDAYEKTSFVYRGSFLIPIKFSFLPVNRIALIINIPRKNDNKESCSDKLCMHGQCRRYVNDPKGTTFCQCHRGWSGEYCTISHTCNCSSDSLCIGISANNRSICVCPMNRWGSQCLLRNDVCQSNQNDTCFNGGRCLPIDEQLIRSEKFICICPIGFRGRQCKEVDMKITLSFHKDIILPQSIALHFILISLYGTSEFGSLYKRIPINEKSIALYWSQPFTIALARVSKSFYVLVPPRNADNRTDFNRTITPLDRCDHIGEILNETIAKLHLIRRIKYYHLSCRKLSPTLSCFYDDTHFCFCNNFHEERTANCFEFNSTKKHNCFGQNSCENGGECLQDKINCPRTLICVCPPCFYGLQCQFSSNLFGLSLDAILGYHIQPYIDMIHQPTIVQTSLAITIIIIIIGLINGIASLITFKNKETQKLGCGFYLYGSSIATLFIVIIFTLKFSILLIAQITYIENRLFLRFQCVSIDFLLRIGLNMDRWLNACVALERAIATIKGIAFNKTKSKKIAGYIILLLSIVIISTDVHDPIYRQLIDENNNDEYDSDDNEKRIWCIVTYPPAIQKFNTAMNILHFFIPFTINLISALIIIVLTTRQRAKTKGHQNYRKLLREQFNQHKHILIGPVTLVILGVPRLIISLTSGCMQSLSQSWLFLIGYFISFIPPMVTFVVFVLPSKLYKKEFNNSVKRLRRTVRSGLRFTRSN</sequence>
<evidence type="ECO:0000256" key="7">
    <source>
        <dbReference type="PROSITE-ProRule" id="PRU00124"/>
    </source>
</evidence>
<dbReference type="SUPFAM" id="SSF57424">
    <property type="entry name" value="LDL receptor-like module"/>
    <property type="match status" value="1"/>
</dbReference>
<keyword evidence="5 6" id="KW-1015">Disulfide bond</keyword>
<evidence type="ECO:0000256" key="8">
    <source>
        <dbReference type="SAM" id="Phobius"/>
    </source>
</evidence>
<feature type="chain" id="PRO_5036228330" evidence="9">
    <location>
        <begin position="21"/>
        <end position="1591"/>
    </location>
</feature>
<keyword evidence="14" id="KW-1185">Reference proteome</keyword>
<dbReference type="SUPFAM" id="SSF57196">
    <property type="entry name" value="EGF/Laminin"/>
    <property type="match status" value="1"/>
</dbReference>
<dbReference type="PANTHER" id="PTHR24033:SF232">
    <property type="entry name" value="LAMININ SUBUNIT GAMMA-2-RELATED"/>
    <property type="match status" value="1"/>
</dbReference>
<keyword evidence="2 8" id="KW-0812">Transmembrane</keyword>
<keyword evidence="3 8" id="KW-1133">Transmembrane helix</keyword>
<feature type="disulfide bond" evidence="7">
    <location>
        <begin position="221"/>
        <end position="233"/>
    </location>
</feature>
<evidence type="ECO:0000256" key="2">
    <source>
        <dbReference type="ARBA" id="ARBA00022692"/>
    </source>
</evidence>
<evidence type="ECO:0000313" key="12">
    <source>
        <dbReference type="EMBL" id="CAF1421215.1"/>
    </source>
</evidence>
<accession>A0A815MVB9</accession>
<feature type="disulfide bond" evidence="6">
    <location>
        <begin position="1038"/>
        <end position="1047"/>
    </location>
</feature>
<feature type="transmembrane region" description="Helical" evidence="8">
    <location>
        <begin position="1398"/>
        <end position="1415"/>
    </location>
</feature>
<dbReference type="GO" id="GO:0016020">
    <property type="term" value="C:membrane"/>
    <property type="evidence" value="ECO:0007669"/>
    <property type="project" value="UniProtKB-SubCell"/>
</dbReference>
<dbReference type="PRINTS" id="PR00261">
    <property type="entry name" value="LDLRECEPTOR"/>
</dbReference>
<evidence type="ECO:0000313" key="15">
    <source>
        <dbReference type="Proteomes" id="UP000663877"/>
    </source>
</evidence>
<dbReference type="Gene3D" id="4.10.400.10">
    <property type="entry name" value="Low-density Lipoprotein Receptor"/>
    <property type="match status" value="2"/>
</dbReference>
<comment type="caution">
    <text evidence="12">The sequence shown here is derived from an EMBL/GenBank/DDBJ whole genome shotgun (WGS) entry which is preliminary data.</text>
</comment>
<dbReference type="PROSITE" id="PS00022">
    <property type="entry name" value="EGF_1"/>
    <property type="match status" value="4"/>
</dbReference>
<keyword evidence="9" id="KW-0732">Signal</keyword>
<dbReference type="OrthoDB" id="6502547at2759"/>
<evidence type="ECO:0000313" key="13">
    <source>
        <dbReference type="EMBL" id="CAF1488309.1"/>
    </source>
</evidence>
<dbReference type="PROSITE" id="PS01186">
    <property type="entry name" value="EGF_2"/>
    <property type="match status" value="2"/>
</dbReference>
<feature type="disulfide bond" evidence="6">
    <location>
        <begin position="930"/>
        <end position="940"/>
    </location>
</feature>
<dbReference type="InterPro" id="IPR002172">
    <property type="entry name" value="LDrepeatLR_classA_rpt"/>
</dbReference>
<evidence type="ECO:0000256" key="3">
    <source>
        <dbReference type="ARBA" id="ARBA00022989"/>
    </source>
</evidence>
<dbReference type="PANTHER" id="PTHR24033">
    <property type="entry name" value="EGF-LIKE DOMAIN-CONTAINING PROTEIN"/>
    <property type="match status" value="1"/>
</dbReference>
<dbReference type="PROSITE" id="PS50262">
    <property type="entry name" value="G_PROTEIN_RECEP_F1_2"/>
    <property type="match status" value="1"/>
</dbReference>
<evidence type="ECO:0000259" key="11">
    <source>
        <dbReference type="PROSITE" id="PS50262"/>
    </source>
</evidence>
<organism evidence="12 15">
    <name type="scientific">Adineta steineri</name>
    <dbReference type="NCBI Taxonomy" id="433720"/>
    <lineage>
        <taxon>Eukaryota</taxon>
        <taxon>Metazoa</taxon>
        <taxon>Spiralia</taxon>
        <taxon>Gnathifera</taxon>
        <taxon>Rotifera</taxon>
        <taxon>Eurotatoria</taxon>
        <taxon>Bdelloidea</taxon>
        <taxon>Adinetida</taxon>
        <taxon>Adinetidae</taxon>
        <taxon>Adineta</taxon>
    </lineage>
</organism>
<feature type="transmembrane region" description="Helical" evidence="8">
    <location>
        <begin position="1314"/>
        <end position="1343"/>
    </location>
</feature>
<dbReference type="SMART" id="SM00181">
    <property type="entry name" value="EGF"/>
    <property type="match status" value="3"/>
</dbReference>